<dbReference type="InterPro" id="IPR001123">
    <property type="entry name" value="LeuE-type"/>
</dbReference>
<evidence type="ECO:0000256" key="4">
    <source>
        <dbReference type="ARBA" id="ARBA00022989"/>
    </source>
</evidence>
<dbReference type="RefSeq" id="WP_271195778.1">
    <property type="nucleotide sequence ID" value="NZ_BSFN01000006.1"/>
</dbReference>
<reference evidence="7" key="1">
    <citation type="journal article" date="2014" name="Int. J. Syst. Evol. Microbiol.">
        <title>Complete genome sequence of Corynebacterium casei LMG S-19264T (=DSM 44701T), isolated from a smear-ripened cheese.</title>
        <authorList>
            <consortium name="US DOE Joint Genome Institute (JGI-PGF)"/>
            <person name="Walter F."/>
            <person name="Albersmeier A."/>
            <person name="Kalinowski J."/>
            <person name="Ruckert C."/>
        </authorList>
    </citation>
    <scope>NUCLEOTIDE SEQUENCE</scope>
    <source>
        <strain evidence="7">VKM B-2935</strain>
    </source>
</reference>
<dbReference type="GO" id="GO:0005886">
    <property type="term" value="C:plasma membrane"/>
    <property type="evidence" value="ECO:0007669"/>
    <property type="project" value="UniProtKB-SubCell"/>
</dbReference>
<dbReference type="EMBL" id="BSFN01000006">
    <property type="protein sequence ID" value="GLK89593.1"/>
    <property type="molecule type" value="Genomic_DNA"/>
</dbReference>
<dbReference type="AlphaFoldDB" id="A0A9W6NG23"/>
<evidence type="ECO:0000256" key="3">
    <source>
        <dbReference type="ARBA" id="ARBA00022692"/>
    </source>
</evidence>
<evidence type="ECO:0000313" key="7">
    <source>
        <dbReference type="EMBL" id="GLK89593.1"/>
    </source>
</evidence>
<keyword evidence="5 6" id="KW-0472">Membrane</keyword>
<name>A0A9W6NG23_9PSED</name>
<dbReference type="GO" id="GO:0015171">
    <property type="term" value="F:amino acid transmembrane transporter activity"/>
    <property type="evidence" value="ECO:0007669"/>
    <property type="project" value="TreeGrafter"/>
</dbReference>
<evidence type="ECO:0000256" key="2">
    <source>
        <dbReference type="ARBA" id="ARBA00022475"/>
    </source>
</evidence>
<sequence>MDLLPFLLFAFVASITPGPTNLLVMSNSARFGLVAAAPLIAAACGAAALLVLLVGLGIGDTLAQHPQVQRAMAWAGIAWLTYMAWQIFNSPAVGLDNAQQQAGERMSMTAAAALQVVNPKTWMMALAVVGVFAAQATDKSGRVAVLALLFFVVAVPCMAAWAALGRGVTRFCRTDIGMQRFNRLMALLLLASAWLSLLA</sequence>
<accession>A0A9W6NG23</accession>
<evidence type="ECO:0000256" key="5">
    <source>
        <dbReference type="ARBA" id="ARBA00023136"/>
    </source>
</evidence>
<organism evidence="7 8">
    <name type="scientific">Pseudomonas turukhanskensis</name>
    <dbReference type="NCBI Taxonomy" id="1806536"/>
    <lineage>
        <taxon>Bacteria</taxon>
        <taxon>Pseudomonadati</taxon>
        <taxon>Pseudomonadota</taxon>
        <taxon>Gammaproteobacteria</taxon>
        <taxon>Pseudomonadales</taxon>
        <taxon>Pseudomonadaceae</taxon>
        <taxon>Pseudomonas</taxon>
    </lineage>
</organism>
<comment type="subcellular location">
    <subcellularLocation>
        <location evidence="1">Cell membrane</location>
        <topology evidence="1">Multi-pass membrane protein</topology>
    </subcellularLocation>
</comment>
<dbReference type="Proteomes" id="UP001143328">
    <property type="component" value="Unassembled WGS sequence"/>
</dbReference>
<protein>
    <recommendedName>
        <fullName evidence="9">Lysine transporter LysE</fullName>
    </recommendedName>
</protein>
<evidence type="ECO:0000256" key="1">
    <source>
        <dbReference type="ARBA" id="ARBA00004651"/>
    </source>
</evidence>
<feature type="transmembrane region" description="Helical" evidence="6">
    <location>
        <begin position="33"/>
        <end position="59"/>
    </location>
</feature>
<dbReference type="Pfam" id="PF01810">
    <property type="entry name" value="LysE"/>
    <property type="match status" value="1"/>
</dbReference>
<feature type="transmembrane region" description="Helical" evidence="6">
    <location>
        <begin position="108"/>
        <end position="131"/>
    </location>
</feature>
<comment type="caution">
    <text evidence="7">The sequence shown here is derived from an EMBL/GenBank/DDBJ whole genome shotgun (WGS) entry which is preliminary data.</text>
</comment>
<keyword evidence="8" id="KW-1185">Reference proteome</keyword>
<dbReference type="PANTHER" id="PTHR30086:SF20">
    <property type="entry name" value="ARGININE EXPORTER PROTEIN ARGO-RELATED"/>
    <property type="match status" value="1"/>
</dbReference>
<feature type="transmembrane region" description="Helical" evidence="6">
    <location>
        <begin position="71"/>
        <end position="88"/>
    </location>
</feature>
<feature type="transmembrane region" description="Helical" evidence="6">
    <location>
        <begin position="181"/>
        <end position="198"/>
    </location>
</feature>
<dbReference type="GO" id="GO:0033228">
    <property type="term" value="P:cysteine export across plasma membrane"/>
    <property type="evidence" value="ECO:0007669"/>
    <property type="project" value="TreeGrafter"/>
</dbReference>
<evidence type="ECO:0000256" key="6">
    <source>
        <dbReference type="SAM" id="Phobius"/>
    </source>
</evidence>
<evidence type="ECO:0000313" key="8">
    <source>
        <dbReference type="Proteomes" id="UP001143328"/>
    </source>
</evidence>
<evidence type="ECO:0008006" key="9">
    <source>
        <dbReference type="Google" id="ProtNLM"/>
    </source>
</evidence>
<feature type="transmembrane region" description="Helical" evidence="6">
    <location>
        <begin position="143"/>
        <end position="161"/>
    </location>
</feature>
<gene>
    <name evidence="7" type="ORF">GCM10017655_26550</name>
</gene>
<keyword evidence="2" id="KW-1003">Cell membrane</keyword>
<keyword evidence="3 6" id="KW-0812">Transmembrane</keyword>
<reference evidence="7" key="2">
    <citation type="submission" date="2023-01" db="EMBL/GenBank/DDBJ databases">
        <authorList>
            <person name="Sun Q."/>
            <person name="Evtushenko L."/>
        </authorList>
    </citation>
    <scope>NUCLEOTIDE SEQUENCE</scope>
    <source>
        <strain evidence="7">VKM B-2935</strain>
    </source>
</reference>
<proteinExistence type="predicted"/>
<dbReference type="PANTHER" id="PTHR30086">
    <property type="entry name" value="ARGININE EXPORTER PROTEIN ARGO"/>
    <property type="match status" value="1"/>
</dbReference>
<keyword evidence="4 6" id="KW-1133">Transmembrane helix</keyword>